<feature type="compositionally biased region" description="Basic residues" evidence="1">
    <location>
        <begin position="65"/>
        <end position="78"/>
    </location>
</feature>
<dbReference type="EMBL" id="PGOL01000907">
    <property type="protein sequence ID" value="PKI63078.1"/>
    <property type="molecule type" value="Genomic_DNA"/>
</dbReference>
<dbReference type="AlphaFoldDB" id="A0A2I0K3F3"/>
<feature type="compositionally biased region" description="Low complexity" evidence="1">
    <location>
        <begin position="79"/>
        <end position="93"/>
    </location>
</feature>
<proteinExistence type="predicted"/>
<feature type="compositionally biased region" description="Basic and acidic residues" evidence="1">
    <location>
        <begin position="100"/>
        <end position="110"/>
    </location>
</feature>
<feature type="region of interest" description="Disordered" evidence="1">
    <location>
        <begin position="32"/>
        <end position="173"/>
    </location>
</feature>
<name>A0A2I0K3F3_PUNGR</name>
<sequence>MYSWSRWLLLTERIVQPSPERLIGLDQYRVGKRSGRAASPSPDSSRNCETLSAPHQPRTLAAASSHRKLDHRHARRSRPPSTTTTIAPPLAASHLGIETGDGRDREERQDASGSRMDTGGRDSCPRFRLCRSSPDAPQGQMRLTTPFRHGGRATDTQEPYDATGDPRLAATASPRRWRRWQTTKRGCRSRMALILYSVASARIEPPAGTTPSIVPRLACPLAASFGCPRG</sequence>
<comment type="caution">
    <text evidence="2">The sequence shown here is derived from an EMBL/GenBank/DDBJ whole genome shotgun (WGS) entry which is preliminary data.</text>
</comment>
<evidence type="ECO:0000313" key="3">
    <source>
        <dbReference type="Proteomes" id="UP000233551"/>
    </source>
</evidence>
<organism evidence="2 3">
    <name type="scientific">Punica granatum</name>
    <name type="common">Pomegranate</name>
    <dbReference type="NCBI Taxonomy" id="22663"/>
    <lineage>
        <taxon>Eukaryota</taxon>
        <taxon>Viridiplantae</taxon>
        <taxon>Streptophyta</taxon>
        <taxon>Embryophyta</taxon>
        <taxon>Tracheophyta</taxon>
        <taxon>Spermatophyta</taxon>
        <taxon>Magnoliopsida</taxon>
        <taxon>eudicotyledons</taxon>
        <taxon>Gunneridae</taxon>
        <taxon>Pentapetalae</taxon>
        <taxon>rosids</taxon>
        <taxon>malvids</taxon>
        <taxon>Myrtales</taxon>
        <taxon>Lythraceae</taxon>
        <taxon>Punica</taxon>
    </lineage>
</organism>
<reference evidence="2 3" key="1">
    <citation type="submission" date="2017-11" db="EMBL/GenBank/DDBJ databases">
        <title>De-novo sequencing of pomegranate (Punica granatum L.) genome.</title>
        <authorList>
            <person name="Akparov Z."/>
            <person name="Amiraslanov A."/>
            <person name="Hajiyeva S."/>
            <person name="Abbasov M."/>
            <person name="Kaur K."/>
            <person name="Hamwieh A."/>
            <person name="Solovyev V."/>
            <person name="Salamov A."/>
            <person name="Braich B."/>
            <person name="Kosarev P."/>
            <person name="Mahmoud A."/>
            <person name="Hajiyev E."/>
            <person name="Babayeva S."/>
            <person name="Izzatullayeva V."/>
            <person name="Mammadov A."/>
            <person name="Mammadov A."/>
            <person name="Sharifova S."/>
            <person name="Ojaghi J."/>
            <person name="Eynullazada K."/>
            <person name="Bayramov B."/>
            <person name="Abdulazimova A."/>
            <person name="Shahmuradov I."/>
        </authorList>
    </citation>
    <scope>NUCLEOTIDE SEQUENCE [LARGE SCALE GENOMIC DNA]</scope>
    <source>
        <strain evidence="3">cv. AG2017</strain>
        <tissue evidence="2">Leaf</tissue>
    </source>
</reference>
<dbReference type="Proteomes" id="UP000233551">
    <property type="component" value="Unassembled WGS sequence"/>
</dbReference>
<evidence type="ECO:0000256" key="1">
    <source>
        <dbReference type="SAM" id="MobiDB-lite"/>
    </source>
</evidence>
<protein>
    <submittedName>
        <fullName evidence="2">Uncharacterized protein</fullName>
    </submittedName>
</protein>
<accession>A0A2I0K3F3</accession>
<gene>
    <name evidence="2" type="ORF">CRG98_016529</name>
</gene>
<feature type="compositionally biased region" description="Polar residues" evidence="1">
    <location>
        <begin position="41"/>
        <end position="50"/>
    </location>
</feature>
<evidence type="ECO:0000313" key="2">
    <source>
        <dbReference type="EMBL" id="PKI63078.1"/>
    </source>
</evidence>
<keyword evidence="3" id="KW-1185">Reference proteome</keyword>